<dbReference type="Proteomes" id="UP000597762">
    <property type="component" value="Unassembled WGS sequence"/>
</dbReference>
<dbReference type="OrthoDB" id="10683576at2759"/>
<organism evidence="1 2">
    <name type="scientific">Acanthosepion pharaonis</name>
    <name type="common">Pharaoh cuttlefish</name>
    <name type="synonym">Sepia pharaonis</name>
    <dbReference type="NCBI Taxonomy" id="158019"/>
    <lineage>
        <taxon>Eukaryota</taxon>
        <taxon>Metazoa</taxon>
        <taxon>Spiralia</taxon>
        <taxon>Lophotrochozoa</taxon>
        <taxon>Mollusca</taxon>
        <taxon>Cephalopoda</taxon>
        <taxon>Coleoidea</taxon>
        <taxon>Decapodiformes</taxon>
        <taxon>Sepiida</taxon>
        <taxon>Sepiina</taxon>
        <taxon>Sepiidae</taxon>
        <taxon>Acanthosepion</taxon>
    </lineage>
</organism>
<evidence type="ECO:0000313" key="1">
    <source>
        <dbReference type="EMBL" id="CAE1258370.1"/>
    </source>
</evidence>
<name>A0A812CCZ5_ACAPH</name>
<reference evidence="1" key="1">
    <citation type="submission" date="2021-01" db="EMBL/GenBank/DDBJ databases">
        <authorList>
            <person name="Li R."/>
            <person name="Bekaert M."/>
        </authorList>
    </citation>
    <scope>NUCLEOTIDE SEQUENCE</scope>
    <source>
        <strain evidence="1">Farmed</strain>
    </source>
</reference>
<comment type="caution">
    <text evidence="1">The sequence shown here is derived from an EMBL/GenBank/DDBJ whole genome shotgun (WGS) entry which is preliminary data.</text>
</comment>
<sequence>MVPDDSFILLVKDAVINWVRETLTVFLSHQRTKVPKYLSVFNSTCVVIVIKPKRIGGTAARISPKDKNQEMLKMVVCRSSKTPTTPAPRHSLILRIKVQNETHIEKKTIYPGKPTVVVRVITTAQKAIEYGKTVATKVYRKTKILLHKTLRRLSGVWENVRKISEKLTEPAATSRTVIRRVWNDAWTNAQKAYERTQQLVRRAYQKAHETFSRYINNIKAKGRDVYRRTYETYLNYYNEYSKRVRETAQLFRKNYDRYTDYLRNYWNDVAN</sequence>
<gene>
    <name evidence="1" type="ORF">SPHA_31203</name>
</gene>
<accession>A0A812CCZ5</accession>
<evidence type="ECO:0000313" key="2">
    <source>
        <dbReference type="Proteomes" id="UP000597762"/>
    </source>
</evidence>
<protein>
    <submittedName>
        <fullName evidence="1">Uncharacterized protein</fullName>
    </submittedName>
</protein>
<proteinExistence type="predicted"/>
<dbReference type="AlphaFoldDB" id="A0A812CCZ5"/>
<keyword evidence="2" id="KW-1185">Reference proteome</keyword>
<dbReference type="EMBL" id="CAHIKZ030001272">
    <property type="protein sequence ID" value="CAE1258370.1"/>
    <property type="molecule type" value="Genomic_DNA"/>
</dbReference>